<keyword evidence="1" id="KW-0472">Membrane</keyword>
<name>A0ABX5KBW3_9BURK</name>
<keyword evidence="1" id="KW-1133">Transmembrane helix</keyword>
<proteinExistence type="predicted"/>
<feature type="transmembrane region" description="Helical" evidence="1">
    <location>
        <begin position="36"/>
        <end position="62"/>
    </location>
</feature>
<keyword evidence="3" id="KW-1185">Reference proteome</keyword>
<dbReference type="RefSeq" id="WP_112176989.1">
    <property type="nucleotide sequence ID" value="NZ_QEOB01000027.1"/>
</dbReference>
<organism evidence="2 3">
    <name type="scientific">Paraburkholderia unamae</name>
    <dbReference type="NCBI Taxonomy" id="219649"/>
    <lineage>
        <taxon>Bacteria</taxon>
        <taxon>Pseudomonadati</taxon>
        <taxon>Pseudomonadota</taxon>
        <taxon>Betaproteobacteria</taxon>
        <taxon>Burkholderiales</taxon>
        <taxon>Burkholderiaceae</taxon>
        <taxon>Paraburkholderia</taxon>
    </lineage>
</organism>
<comment type="caution">
    <text evidence="2">The sequence shown here is derived from an EMBL/GenBank/DDBJ whole genome shotgun (WGS) entry which is preliminary data.</text>
</comment>
<dbReference type="Proteomes" id="UP000245712">
    <property type="component" value="Unassembled WGS sequence"/>
</dbReference>
<reference evidence="2 3" key="1">
    <citation type="submission" date="2018-05" db="EMBL/GenBank/DDBJ databases">
        <title>Genomic Encyclopedia of Type Strains, Phase IV (KMG-V): Genome sequencing to study the core and pangenomes of soil and plant-associated prokaryotes.</title>
        <authorList>
            <person name="Whitman W."/>
        </authorList>
    </citation>
    <scope>NUCLEOTIDE SEQUENCE [LARGE SCALE GENOMIC DNA]</scope>
    <source>
        <strain evidence="2 3">SCZa-39</strain>
    </source>
</reference>
<evidence type="ECO:0000313" key="2">
    <source>
        <dbReference type="EMBL" id="PVX71746.1"/>
    </source>
</evidence>
<evidence type="ECO:0000256" key="1">
    <source>
        <dbReference type="SAM" id="Phobius"/>
    </source>
</evidence>
<sequence>MSAVLYLQTFALLLLALGAATVAEPLVSKHATSHRLLLLGFVGLAVPVALLALLLFGLRVLLD</sequence>
<evidence type="ECO:0000313" key="3">
    <source>
        <dbReference type="Proteomes" id="UP000245712"/>
    </source>
</evidence>
<accession>A0ABX5KBW3</accession>
<protein>
    <submittedName>
        <fullName evidence="2">Uncharacterized protein</fullName>
    </submittedName>
</protein>
<dbReference type="EMBL" id="QEOB01000027">
    <property type="protein sequence ID" value="PVX71746.1"/>
    <property type="molecule type" value="Genomic_DNA"/>
</dbReference>
<gene>
    <name evidence="2" type="ORF">C7402_1277</name>
</gene>
<keyword evidence="1" id="KW-0812">Transmembrane</keyword>